<sequence>MKKTLTTCLLSLISFSSFAFHPAPNPETSISLNSFCASFNEIFNRNMKFTNLNSKDMEIDLAIISGKIHTVRVGHKNTVIGKKDTITSSYSPSVPGFKIYHSRLNVQAMISMVNEPDVYYGVRLLDESPCSLNELGRFNLLQTAYEHGLTVTLKVAKIRPFSAPIGLDDDGYVMQDFNLKYGYILDVEVTDPAPPPPITVADVNAVANNQTRLALASASVGLILGVGLMGFIVRRRF</sequence>
<evidence type="ECO:0000256" key="1">
    <source>
        <dbReference type="SAM" id="Phobius"/>
    </source>
</evidence>
<keyword evidence="1" id="KW-0472">Membrane</keyword>
<accession>A0A3B1ASS8</accession>
<dbReference type="AlphaFoldDB" id="A0A3B1ASS8"/>
<protein>
    <submittedName>
        <fullName evidence="2">Uncharacterized protein</fullName>
    </submittedName>
</protein>
<keyword evidence="1" id="KW-0812">Transmembrane</keyword>
<evidence type="ECO:0000313" key="2">
    <source>
        <dbReference type="EMBL" id="VAW95766.1"/>
    </source>
</evidence>
<proteinExistence type="predicted"/>
<keyword evidence="1" id="KW-1133">Transmembrane helix</keyword>
<organism evidence="2">
    <name type="scientific">hydrothermal vent metagenome</name>
    <dbReference type="NCBI Taxonomy" id="652676"/>
    <lineage>
        <taxon>unclassified sequences</taxon>
        <taxon>metagenomes</taxon>
        <taxon>ecological metagenomes</taxon>
    </lineage>
</organism>
<name>A0A3B1ASS8_9ZZZZ</name>
<reference evidence="2" key="1">
    <citation type="submission" date="2018-06" db="EMBL/GenBank/DDBJ databases">
        <authorList>
            <person name="Zhirakovskaya E."/>
        </authorList>
    </citation>
    <scope>NUCLEOTIDE SEQUENCE</scope>
</reference>
<gene>
    <name evidence="2" type="ORF">MNBD_GAMMA23-1633</name>
</gene>
<dbReference type="EMBL" id="UOFT01000049">
    <property type="protein sequence ID" value="VAW95766.1"/>
    <property type="molecule type" value="Genomic_DNA"/>
</dbReference>
<feature type="transmembrane region" description="Helical" evidence="1">
    <location>
        <begin position="213"/>
        <end position="233"/>
    </location>
</feature>